<feature type="region of interest" description="Disordered" evidence="6">
    <location>
        <begin position="452"/>
        <end position="478"/>
    </location>
</feature>
<evidence type="ECO:0000313" key="10">
    <source>
        <dbReference type="WBParaSite" id="MBELARI_LOCUS20162"/>
    </source>
</evidence>
<feature type="compositionally biased region" description="Polar residues" evidence="6">
    <location>
        <begin position="82"/>
        <end position="103"/>
    </location>
</feature>
<dbReference type="Pfam" id="PF07531">
    <property type="entry name" value="TAFH"/>
    <property type="match status" value="1"/>
</dbReference>
<dbReference type="InterPro" id="IPR037249">
    <property type="entry name" value="TAFH/NHR1_dom_sf"/>
</dbReference>
<sequence>MSDPPASGPPRFRVVPAGRGLGEMRPPTSMPSAIQHAMASTTPQNIDYASIQPPPLREPHPQHQPPMHGVSSPMIRQDNGAGPQQMQIGSQPNMHQPPQQFHQQARPIGAPQQPQHQGQPMGVPQQSPQHQGQPMGVPQQPPHQQGQPMGAPQQPPQQHVDPVTKSVKLFQTLLRNKPDNVRPRLIGYVTDVIHGTIEPEEFTNRLEEVLGSKAQSHLLAFLHETLPVLRKAIENKEIIYQVEQNGDQAVIDFAKNFTIQQMMGTPATSQQQPQNRLPMGNQQQMQQNQTPVSIRSGASGPLMGLKNEIMEMDDLPNVSELRREIQQVTHKEEPNVQQIVQAPPSEEETVRQYKESPFANTLIQPAQIMTKITQRMNMACYVDEELVTLISDATEYRIRELIGELGVMAQHRLDPNPKANPDYFVLDDAKSQIKWLEAMDRQLEEQRLNREKEEALRMGKGKGSSTKDSIERAKEMQRADAEAKRTREANAAAIAALSGSKAKTNRWDAAGAGAAAHQTLRSRAIRVNMRDFHTVYAANPRNRRSTLLHKLALATPPTDLTL</sequence>
<feature type="compositionally biased region" description="Basic and acidic residues" evidence="6">
    <location>
        <begin position="468"/>
        <end position="478"/>
    </location>
</feature>
<evidence type="ECO:0000259" key="7">
    <source>
        <dbReference type="PROSITE" id="PS51119"/>
    </source>
</evidence>
<dbReference type="GO" id="GO:0005669">
    <property type="term" value="C:transcription factor TFIID complex"/>
    <property type="evidence" value="ECO:0007669"/>
    <property type="project" value="InterPro"/>
</dbReference>
<dbReference type="SUPFAM" id="SSF158553">
    <property type="entry name" value="TAFH domain-like"/>
    <property type="match status" value="1"/>
</dbReference>
<dbReference type="PANTHER" id="PTHR15138:SF14">
    <property type="entry name" value="TRANSCRIPTION INITIATION FACTOR TFIID SUBUNIT 4"/>
    <property type="match status" value="1"/>
</dbReference>
<organism evidence="8 9">
    <name type="scientific">Mesorhabditis belari</name>
    <dbReference type="NCBI Taxonomy" id="2138241"/>
    <lineage>
        <taxon>Eukaryota</taxon>
        <taxon>Metazoa</taxon>
        <taxon>Ecdysozoa</taxon>
        <taxon>Nematoda</taxon>
        <taxon>Chromadorea</taxon>
        <taxon>Rhabditida</taxon>
        <taxon>Rhabditina</taxon>
        <taxon>Rhabditomorpha</taxon>
        <taxon>Rhabditoidea</taxon>
        <taxon>Rhabditidae</taxon>
        <taxon>Mesorhabditinae</taxon>
        <taxon>Mesorhabditis</taxon>
    </lineage>
</organism>
<name>A0AAF3EIS1_9BILA</name>
<evidence type="ECO:0000256" key="5">
    <source>
        <dbReference type="ARBA" id="ARBA00023242"/>
    </source>
</evidence>
<dbReference type="SMART" id="SM00549">
    <property type="entry name" value="TAFH"/>
    <property type="match status" value="1"/>
</dbReference>
<dbReference type="InterPro" id="IPR007900">
    <property type="entry name" value="TAF4_C"/>
</dbReference>
<dbReference type="InterPro" id="IPR003894">
    <property type="entry name" value="TAFH_NHR1"/>
</dbReference>
<dbReference type="GO" id="GO:0016251">
    <property type="term" value="F:RNA polymerase II general transcription initiation factor activity"/>
    <property type="evidence" value="ECO:0007669"/>
    <property type="project" value="TreeGrafter"/>
</dbReference>
<dbReference type="Pfam" id="PF05236">
    <property type="entry name" value="TAF4"/>
    <property type="match status" value="1"/>
</dbReference>
<feature type="domain" description="TAFH" evidence="7">
    <location>
        <begin position="157"/>
        <end position="252"/>
    </location>
</feature>
<proteinExistence type="inferred from homology"/>
<dbReference type="GO" id="GO:0003677">
    <property type="term" value="F:DNA binding"/>
    <property type="evidence" value="ECO:0007669"/>
    <property type="project" value="TreeGrafter"/>
</dbReference>
<keyword evidence="3" id="KW-0805">Transcription regulation</keyword>
<evidence type="ECO:0000256" key="4">
    <source>
        <dbReference type="ARBA" id="ARBA00023163"/>
    </source>
</evidence>
<comment type="similarity">
    <text evidence="2">Belongs to the TAF4 family.</text>
</comment>
<evidence type="ECO:0000256" key="2">
    <source>
        <dbReference type="ARBA" id="ARBA00006178"/>
    </source>
</evidence>
<dbReference type="WBParaSite" id="MBELARI_LOCUS1370">
    <property type="protein sequence ID" value="MBELARI_LOCUS1370"/>
    <property type="gene ID" value="MBELARI_LOCUS1370"/>
</dbReference>
<comment type="subcellular location">
    <subcellularLocation>
        <location evidence="1">Nucleus</location>
    </subcellularLocation>
</comment>
<keyword evidence="8" id="KW-1185">Reference proteome</keyword>
<evidence type="ECO:0000313" key="8">
    <source>
        <dbReference type="Proteomes" id="UP000887575"/>
    </source>
</evidence>
<dbReference type="PANTHER" id="PTHR15138">
    <property type="entry name" value="TRANSCRIPTION INITIATION FACTOR TFIID SUBUNIT 4"/>
    <property type="match status" value="1"/>
</dbReference>
<dbReference type="AlphaFoldDB" id="A0AAF3EIS1"/>
<dbReference type="CDD" id="cd08045">
    <property type="entry name" value="HFD_TAF4"/>
    <property type="match status" value="1"/>
</dbReference>
<keyword evidence="5" id="KW-0539">Nucleus</keyword>
<reference evidence="9 10" key="1">
    <citation type="submission" date="2024-02" db="UniProtKB">
        <authorList>
            <consortium name="WormBaseParasite"/>
        </authorList>
    </citation>
    <scope>IDENTIFICATION</scope>
</reference>
<protein>
    <submittedName>
        <fullName evidence="9 10">TAFH domain-containing protein</fullName>
    </submittedName>
</protein>
<keyword evidence="4" id="KW-0804">Transcription</keyword>
<dbReference type="Proteomes" id="UP000887575">
    <property type="component" value="Unassembled WGS sequence"/>
</dbReference>
<dbReference type="WBParaSite" id="MBELARI_LOCUS20162">
    <property type="protein sequence ID" value="MBELARI_LOCUS20162"/>
    <property type="gene ID" value="MBELARI_LOCUS20162"/>
</dbReference>
<dbReference type="InterPro" id="IPR045144">
    <property type="entry name" value="TAF4"/>
</dbReference>
<feature type="region of interest" description="Disordered" evidence="6">
    <location>
        <begin position="1"/>
        <end position="31"/>
    </location>
</feature>
<feature type="compositionally biased region" description="Low complexity" evidence="6">
    <location>
        <begin position="107"/>
        <end position="158"/>
    </location>
</feature>
<dbReference type="Gene3D" id="1.20.120.1110">
    <property type="entry name" value="TAFH/NHR1 domain"/>
    <property type="match status" value="1"/>
</dbReference>
<evidence type="ECO:0000313" key="9">
    <source>
        <dbReference type="WBParaSite" id="MBELARI_LOCUS1370"/>
    </source>
</evidence>
<evidence type="ECO:0000256" key="6">
    <source>
        <dbReference type="SAM" id="MobiDB-lite"/>
    </source>
</evidence>
<dbReference type="PROSITE" id="PS51119">
    <property type="entry name" value="TAFH"/>
    <property type="match status" value="1"/>
</dbReference>
<dbReference type="GO" id="GO:0006367">
    <property type="term" value="P:transcription initiation at RNA polymerase II promoter"/>
    <property type="evidence" value="ECO:0007669"/>
    <property type="project" value="TreeGrafter"/>
</dbReference>
<accession>A0AAF3EIS1</accession>
<evidence type="ECO:0000256" key="1">
    <source>
        <dbReference type="ARBA" id="ARBA00004123"/>
    </source>
</evidence>
<feature type="region of interest" description="Disordered" evidence="6">
    <location>
        <begin position="46"/>
        <end position="161"/>
    </location>
</feature>
<evidence type="ECO:0000256" key="3">
    <source>
        <dbReference type="ARBA" id="ARBA00023015"/>
    </source>
</evidence>